<reference evidence="4" key="1">
    <citation type="submission" date="2016-06" db="UniProtKB">
        <authorList>
            <consortium name="WormBaseParasite"/>
        </authorList>
    </citation>
    <scope>IDENTIFICATION</scope>
</reference>
<accession>A0A183L823</accession>
<name>A0A183L823_9TREM</name>
<evidence type="ECO:0000259" key="1">
    <source>
        <dbReference type="Pfam" id="PF23309"/>
    </source>
</evidence>
<dbReference type="AlphaFoldDB" id="A0A183L823"/>
<dbReference type="Proteomes" id="UP000279833">
    <property type="component" value="Unassembled WGS sequence"/>
</dbReference>
<evidence type="ECO:0000313" key="4">
    <source>
        <dbReference type="WBParaSite" id="SCUD_0002349701-mRNA-1"/>
    </source>
</evidence>
<reference evidence="2 3" key="2">
    <citation type="submission" date="2018-11" db="EMBL/GenBank/DDBJ databases">
        <authorList>
            <consortium name="Pathogen Informatics"/>
        </authorList>
    </citation>
    <scope>NUCLEOTIDE SEQUENCE [LARGE SCALE GENOMIC DNA]</scope>
    <source>
        <strain evidence="2">Dakar</strain>
        <strain evidence="3">Dakar, Senegal</strain>
    </source>
</reference>
<gene>
    <name evidence="2" type="ORF">SCUD_LOCUS23494</name>
</gene>
<feature type="domain" description="DUF7083" evidence="1">
    <location>
        <begin position="33"/>
        <end position="79"/>
    </location>
</feature>
<proteinExistence type="predicted"/>
<protein>
    <submittedName>
        <fullName evidence="4">DHC_N1 domain-containing protein</fullName>
    </submittedName>
</protein>
<dbReference type="WBParaSite" id="SCUD_0002349701-mRNA-1">
    <property type="protein sequence ID" value="SCUD_0002349701-mRNA-1"/>
    <property type="gene ID" value="SCUD_0002349701"/>
</dbReference>
<keyword evidence="3" id="KW-1185">Reference proteome</keyword>
<organism evidence="4">
    <name type="scientific">Schistosoma curassoni</name>
    <dbReference type="NCBI Taxonomy" id="6186"/>
    <lineage>
        <taxon>Eukaryota</taxon>
        <taxon>Metazoa</taxon>
        <taxon>Spiralia</taxon>
        <taxon>Lophotrochozoa</taxon>
        <taxon>Platyhelminthes</taxon>
        <taxon>Trematoda</taxon>
        <taxon>Digenea</taxon>
        <taxon>Strigeidida</taxon>
        <taxon>Schistosomatoidea</taxon>
        <taxon>Schistosomatidae</taxon>
        <taxon>Schistosoma</taxon>
    </lineage>
</organism>
<dbReference type="InterPro" id="IPR055510">
    <property type="entry name" value="DUF7083"/>
</dbReference>
<sequence length="81" mass="9271">MLAAQQQLLEALLGKLSIQQDNPDYRGIESYLNPIPEFIFDADSGHTFEAWFGRVEDIFRVEFATMDDAKKVRLLLQKLGP</sequence>
<evidence type="ECO:0000313" key="3">
    <source>
        <dbReference type="Proteomes" id="UP000279833"/>
    </source>
</evidence>
<evidence type="ECO:0000313" key="2">
    <source>
        <dbReference type="EMBL" id="VDP83462.1"/>
    </source>
</evidence>
<dbReference type="EMBL" id="UZAK01055592">
    <property type="protein sequence ID" value="VDP83462.1"/>
    <property type="molecule type" value="Genomic_DNA"/>
</dbReference>
<dbReference type="Pfam" id="PF23309">
    <property type="entry name" value="DUF7083"/>
    <property type="match status" value="1"/>
</dbReference>